<dbReference type="PANTHER" id="PTHR34876">
    <property type="match status" value="1"/>
</dbReference>
<dbReference type="GO" id="GO:0030245">
    <property type="term" value="P:cellulose catabolic process"/>
    <property type="evidence" value="ECO:0007669"/>
    <property type="project" value="UniProtKB-KW"/>
</dbReference>
<dbReference type="InterPro" id="IPR036434">
    <property type="entry name" value="Beta_cellobiohydrolase_sf"/>
</dbReference>
<keyword evidence="4" id="KW-1015">Disulfide bond</keyword>
<evidence type="ECO:0000256" key="4">
    <source>
        <dbReference type="ARBA" id="ARBA00023157"/>
    </source>
</evidence>
<proteinExistence type="inferred from homology"/>
<evidence type="ECO:0000256" key="1">
    <source>
        <dbReference type="ARBA" id="ARBA00022729"/>
    </source>
</evidence>
<evidence type="ECO:0000313" key="12">
    <source>
        <dbReference type="EMBL" id="MBM9461431.1"/>
    </source>
</evidence>
<accession>A0A938Y3Y3</accession>
<feature type="binding site" evidence="9">
    <location>
        <position position="325"/>
    </location>
    <ligand>
        <name>substrate</name>
    </ligand>
</feature>
<keyword evidence="1" id="KW-0732">Signal</keyword>
<dbReference type="InterPro" id="IPR016288">
    <property type="entry name" value="Beta_cellobiohydrolase"/>
</dbReference>
<dbReference type="SUPFAM" id="SSF51989">
    <property type="entry name" value="Glycosyl hydrolases family 6, cellulases"/>
    <property type="match status" value="1"/>
</dbReference>
<keyword evidence="7 11" id="KW-0624">Polysaccharide degradation</keyword>
<sequence>MPGAPSSAPRAPRRRLRWTLVGIAVFALALAAARLSHTFYDEPDTVVVVETPGPVAPTWVADGSAQLSNPFAGKQLYVWPRSPAAGAATSATAVPGSARTRRVLERLASVPTGVWLVPERNPLGSIGTFVQEIVREAEQGGRVPVFVLYGIPQRDCTGLESAGGLDEGQYLDWVREFTAAAGPGSVVVLEPDAIASATECGLREQRERILSAALDILTPGPATYVEAGHSNWRDPQEMADILRAIRVDRARGIAVNVSAYQPEEDERRYAEQILDSLGGGAYVVDTGRNGAGATGEWCNPEGRAFGPEPQAVDDGSRLDARLWIKPPGESDGTCGGGPPAGQYWVERALQMAAVSGW</sequence>
<dbReference type="PIRSF" id="PIRSF001100">
    <property type="entry name" value="Beta_cellobiohydrolase"/>
    <property type="match status" value="1"/>
</dbReference>
<evidence type="ECO:0000256" key="5">
    <source>
        <dbReference type="ARBA" id="ARBA00023277"/>
    </source>
</evidence>
<feature type="binding site" evidence="9">
    <location>
        <position position="115"/>
    </location>
    <ligand>
        <name>substrate</name>
    </ligand>
</feature>
<comment type="caution">
    <text evidence="12">The sequence shown here is derived from an EMBL/GenBank/DDBJ whole genome shotgun (WGS) entry which is preliminary data.</text>
</comment>
<keyword evidence="2 11" id="KW-0378">Hydrolase</keyword>
<dbReference type="AlphaFoldDB" id="A0A938Y3Y3"/>
<dbReference type="PRINTS" id="PR00733">
    <property type="entry name" value="GLHYDRLASE6"/>
</dbReference>
<feature type="binding site" evidence="9">
    <location>
        <position position="329"/>
    </location>
    <ligand>
        <name>substrate</name>
    </ligand>
</feature>
<dbReference type="Gene3D" id="3.20.20.40">
    <property type="entry name" value="1, 4-beta cellobiohydrolase"/>
    <property type="match status" value="1"/>
</dbReference>
<keyword evidence="6 11" id="KW-0326">Glycosidase</keyword>
<reference evidence="12" key="1">
    <citation type="submission" date="2021-01" db="EMBL/GenBank/DDBJ databases">
        <title>Novel species in genus Nocardioides.</title>
        <authorList>
            <person name="Zhang G."/>
        </authorList>
    </citation>
    <scope>NUCLEOTIDE SEQUENCE</scope>
    <source>
        <strain evidence="12">Zg-536</strain>
    </source>
</reference>
<dbReference type="PROSITE" id="PS00656">
    <property type="entry name" value="GLYCOSYL_HYDROL_F6_2"/>
    <property type="match status" value="1"/>
</dbReference>
<evidence type="ECO:0000256" key="2">
    <source>
        <dbReference type="ARBA" id="ARBA00022801"/>
    </source>
</evidence>
<dbReference type="Pfam" id="PF01341">
    <property type="entry name" value="Glyco_hydro_6"/>
    <property type="match status" value="1"/>
</dbReference>
<evidence type="ECO:0000256" key="8">
    <source>
        <dbReference type="PIRSR" id="PIRSR001100-1"/>
    </source>
</evidence>
<feature type="active site" description="Proton donor" evidence="8 10">
    <location>
        <position position="192"/>
    </location>
</feature>
<keyword evidence="5 11" id="KW-0119">Carbohydrate metabolism</keyword>
<evidence type="ECO:0000256" key="7">
    <source>
        <dbReference type="ARBA" id="ARBA00023326"/>
    </source>
</evidence>
<organism evidence="12 13">
    <name type="scientific">Nocardioides faecalis</name>
    <dbReference type="NCBI Taxonomy" id="2803858"/>
    <lineage>
        <taxon>Bacteria</taxon>
        <taxon>Bacillati</taxon>
        <taxon>Actinomycetota</taxon>
        <taxon>Actinomycetes</taxon>
        <taxon>Propionibacteriales</taxon>
        <taxon>Nocardioidaceae</taxon>
        <taxon>Nocardioides</taxon>
    </lineage>
</organism>
<dbReference type="EMBL" id="JAERTX010000017">
    <property type="protein sequence ID" value="MBM9461431.1"/>
    <property type="molecule type" value="Genomic_DNA"/>
</dbReference>
<evidence type="ECO:0000313" key="13">
    <source>
        <dbReference type="Proteomes" id="UP000663791"/>
    </source>
</evidence>
<evidence type="ECO:0000256" key="3">
    <source>
        <dbReference type="ARBA" id="ARBA00023001"/>
    </source>
</evidence>
<keyword evidence="13" id="KW-1185">Reference proteome</keyword>
<dbReference type="EC" id="3.2.1.-" evidence="11"/>
<dbReference type="GO" id="GO:0004553">
    <property type="term" value="F:hydrolase activity, hydrolyzing O-glycosyl compounds"/>
    <property type="evidence" value="ECO:0007669"/>
    <property type="project" value="InterPro"/>
</dbReference>
<evidence type="ECO:0000256" key="10">
    <source>
        <dbReference type="PROSITE-ProRule" id="PRU10057"/>
    </source>
</evidence>
<dbReference type="InterPro" id="IPR001524">
    <property type="entry name" value="Glyco_hydro_6_CS"/>
</dbReference>
<feature type="binding site" evidence="9">
    <location>
        <position position="229"/>
    </location>
    <ligand>
        <name>substrate</name>
    </ligand>
</feature>
<gene>
    <name evidence="12" type="ORF">JK386_16125</name>
</gene>
<dbReference type="RefSeq" id="WP_205292751.1">
    <property type="nucleotide sequence ID" value="NZ_CP074406.1"/>
</dbReference>
<dbReference type="Proteomes" id="UP000663791">
    <property type="component" value="Unassembled WGS sequence"/>
</dbReference>
<comment type="similarity">
    <text evidence="11">Belongs to the glycosyl hydrolase family 6.</text>
</comment>
<feature type="binding site" evidence="9">
    <location>
        <position position="297"/>
    </location>
    <ligand>
        <name>substrate</name>
    </ligand>
</feature>
<evidence type="ECO:0000256" key="6">
    <source>
        <dbReference type="ARBA" id="ARBA00023295"/>
    </source>
</evidence>
<evidence type="ECO:0000256" key="11">
    <source>
        <dbReference type="RuleBase" id="RU361186"/>
    </source>
</evidence>
<dbReference type="PANTHER" id="PTHR34876:SF4">
    <property type="entry name" value="1,4-BETA-D-GLUCAN CELLOBIOHYDROLASE C-RELATED"/>
    <property type="match status" value="1"/>
</dbReference>
<keyword evidence="3 11" id="KW-0136">Cellulose degradation</keyword>
<feature type="binding site" evidence="9">
    <location>
        <position position="232"/>
    </location>
    <ligand>
        <name>substrate</name>
    </ligand>
</feature>
<feature type="active site" description="Proton acceptor" evidence="8">
    <location>
        <position position="331"/>
    </location>
</feature>
<name>A0A938Y3Y3_9ACTN</name>
<evidence type="ECO:0000256" key="9">
    <source>
        <dbReference type="PIRSR" id="PIRSR001100-2"/>
    </source>
</evidence>
<protein>
    <recommendedName>
        <fullName evidence="11">Glucanase</fullName>
        <ecNumber evidence="11">3.2.1.-</ecNumber>
    </recommendedName>
</protein>